<organism evidence="1 2">
    <name type="scientific">Solanum stoloniferum</name>
    <dbReference type="NCBI Taxonomy" id="62892"/>
    <lineage>
        <taxon>Eukaryota</taxon>
        <taxon>Viridiplantae</taxon>
        <taxon>Streptophyta</taxon>
        <taxon>Embryophyta</taxon>
        <taxon>Tracheophyta</taxon>
        <taxon>Spermatophyta</taxon>
        <taxon>Magnoliopsida</taxon>
        <taxon>eudicotyledons</taxon>
        <taxon>Gunneridae</taxon>
        <taxon>Pentapetalae</taxon>
        <taxon>asterids</taxon>
        <taxon>lamiids</taxon>
        <taxon>Solanales</taxon>
        <taxon>Solanaceae</taxon>
        <taxon>Solanoideae</taxon>
        <taxon>Solaneae</taxon>
        <taxon>Solanum</taxon>
    </lineage>
</organism>
<reference evidence="1 2" key="1">
    <citation type="submission" date="2024-05" db="EMBL/GenBank/DDBJ databases">
        <title>De novo assembly of an allotetraploid wild potato.</title>
        <authorList>
            <person name="Hosaka A.J."/>
        </authorList>
    </citation>
    <scope>NUCLEOTIDE SEQUENCE [LARGE SCALE GENOMIC DNA]</scope>
    <source>
        <tissue evidence="1">Young leaves</tissue>
    </source>
</reference>
<keyword evidence="2" id="KW-1185">Reference proteome</keyword>
<evidence type="ECO:0000313" key="1">
    <source>
        <dbReference type="EMBL" id="KAL3324325.1"/>
    </source>
</evidence>
<dbReference type="AlphaFoldDB" id="A0ABD2QXR7"/>
<accession>A0ABD2QXR7</accession>
<name>A0ABD2QXR7_9SOLN</name>
<protein>
    <submittedName>
        <fullName evidence="1">Uncharacterized protein</fullName>
    </submittedName>
</protein>
<dbReference type="EMBL" id="JBJKTR010000023">
    <property type="protein sequence ID" value="KAL3324325.1"/>
    <property type="molecule type" value="Genomic_DNA"/>
</dbReference>
<dbReference type="EMBL" id="JBJKTR010000023">
    <property type="protein sequence ID" value="KAL3324330.1"/>
    <property type="molecule type" value="Genomic_DNA"/>
</dbReference>
<gene>
    <name evidence="1" type="ORF">AABB24_038479</name>
</gene>
<sequence length="112" mass="13483">MQGWDSLRSSKIRIMQILIDSKDEETKDIDGMNLPQQYFLQKIYYPIELKELDQVLNHEHAHFYHFPTHENTHHLPMQHCEEVMSQDFCDTFHPFLFRGFLEICEVAAYHLC</sequence>
<evidence type="ECO:0000313" key="2">
    <source>
        <dbReference type="Proteomes" id="UP001627284"/>
    </source>
</evidence>
<dbReference type="Proteomes" id="UP001627284">
    <property type="component" value="Unassembled WGS sequence"/>
</dbReference>
<proteinExistence type="predicted"/>
<comment type="caution">
    <text evidence="1">The sequence shown here is derived from an EMBL/GenBank/DDBJ whole genome shotgun (WGS) entry which is preliminary data.</text>
</comment>